<dbReference type="PANTHER" id="PTHR10133:SF27">
    <property type="entry name" value="DNA POLYMERASE NU"/>
    <property type="match status" value="1"/>
</dbReference>
<dbReference type="Pfam" id="PF00476">
    <property type="entry name" value="DNA_pol_A"/>
    <property type="match status" value="1"/>
</dbReference>
<comment type="catalytic activity">
    <reaction evidence="3">
        <text>DNA(n) + a 2'-deoxyribonucleoside 5'-triphosphate = DNA(n+1) + diphosphate</text>
        <dbReference type="Rhea" id="RHEA:22508"/>
        <dbReference type="Rhea" id="RHEA-COMP:17339"/>
        <dbReference type="Rhea" id="RHEA-COMP:17340"/>
        <dbReference type="ChEBI" id="CHEBI:33019"/>
        <dbReference type="ChEBI" id="CHEBI:61560"/>
        <dbReference type="ChEBI" id="CHEBI:173112"/>
        <dbReference type="EC" id="2.7.7.7"/>
    </reaction>
</comment>
<sequence length="535" mass="57917">MRALHPDPAGGVWLRDLTEAGVPTTDARRHPGVERDDRVRWLWASTAEVYPGLLRNGVRLDRCHDLELTEALLLGAEGLWGHPRSLAAASARLAGRPVPPDPPARAAVPPGEVQEALFDAAPAAPAGTIDDVVEVYAAQRERIEATADPRRFKLLVAAESAGALLAVEMTRAGLPFRADVHDAVLRDLLGEPTPLNHQPTKLADLQQRISQAFGGQRLNPTSAAEVVRAFSREGISIPNTRAWSLRQVEHPAVPLLLEFKELYRIWTAHGWVWRDQWIRDGRFRPEYIPGGVVSGRWASRGGGALQIPKVVRKAVLADPGHTFVVADAAQLEPRVLAAMSGDRGLANAARSGDLYAALAADSFGGDRAKAKVALLGAMYGQTGGQAVPALAVLRRSYPQAWEYVEEAARTGEQGGLVRSWLGRTSPPSSVPFDRLEGERGRARGRFTRNFVVQATAAEWALVLLARLRTELAGSSMEIVFFQHDEVVVHCPHDDAAQAIDAIHRAGEDAGRLLFGDTPVRFPLGASAVECYADAK</sequence>
<dbReference type="EC" id="2.7.7.7" evidence="1"/>
<dbReference type="Gene3D" id="3.30.70.370">
    <property type="match status" value="1"/>
</dbReference>
<evidence type="ECO:0000313" key="6">
    <source>
        <dbReference type="Proteomes" id="UP000635606"/>
    </source>
</evidence>
<dbReference type="CDD" id="cd06444">
    <property type="entry name" value="DNA_pol_A"/>
    <property type="match status" value="1"/>
</dbReference>
<dbReference type="PANTHER" id="PTHR10133">
    <property type="entry name" value="DNA POLYMERASE I"/>
    <property type="match status" value="1"/>
</dbReference>
<dbReference type="EMBL" id="BOPH01000095">
    <property type="protein sequence ID" value="GIJ72054.1"/>
    <property type="molecule type" value="Genomic_DNA"/>
</dbReference>
<evidence type="ECO:0000259" key="4">
    <source>
        <dbReference type="SMART" id="SM00482"/>
    </source>
</evidence>
<feature type="domain" description="DNA-directed DNA polymerase family A palm" evidence="4">
    <location>
        <begin position="308"/>
        <end position="494"/>
    </location>
</feature>
<dbReference type="NCBIfam" id="NF011538">
    <property type="entry name" value="PRK14975.1-1"/>
    <property type="match status" value="1"/>
</dbReference>
<dbReference type="InterPro" id="IPR002298">
    <property type="entry name" value="DNA_polymerase_A"/>
</dbReference>
<organism evidence="5 6">
    <name type="scientific">Virgisporangium ochraceum</name>
    <dbReference type="NCBI Taxonomy" id="65505"/>
    <lineage>
        <taxon>Bacteria</taxon>
        <taxon>Bacillati</taxon>
        <taxon>Actinomycetota</taxon>
        <taxon>Actinomycetes</taxon>
        <taxon>Micromonosporales</taxon>
        <taxon>Micromonosporaceae</taxon>
        <taxon>Virgisporangium</taxon>
    </lineage>
</organism>
<name>A0A8J4EER6_9ACTN</name>
<evidence type="ECO:0000256" key="3">
    <source>
        <dbReference type="ARBA" id="ARBA00049244"/>
    </source>
</evidence>
<dbReference type="GO" id="GO:0003887">
    <property type="term" value="F:DNA-directed DNA polymerase activity"/>
    <property type="evidence" value="ECO:0007669"/>
    <property type="project" value="UniProtKB-EC"/>
</dbReference>
<dbReference type="InterPro" id="IPR001098">
    <property type="entry name" value="DNA-dir_DNA_pol_A_palm_dom"/>
</dbReference>
<proteinExistence type="predicted"/>
<accession>A0A8J4EER6</accession>
<comment type="caution">
    <text evidence="5">The sequence shown here is derived from an EMBL/GenBank/DDBJ whole genome shotgun (WGS) entry which is preliminary data.</text>
</comment>
<dbReference type="SUPFAM" id="SSF56672">
    <property type="entry name" value="DNA/RNA polymerases"/>
    <property type="match status" value="1"/>
</dbReference>
<evidence type="ECO:0000313" key="5">
    <source>
        <dbReference type="EMBL" id="GIJ72054.1"/>
    </source>
</evidence>
<protein>
    <recommendedName>
        <fullName evidence="1">DNA-directed DNA polymerase</fullName>
        <ecNumber evidence="1">2.7.7.7</ecNumber>
    </recommendedName>
</protein>
<reference evidence="5" key="1">
    <citation type="submission" date="2021-01" db="EMBL/GenBank/DDBJ databases">
        <title>Whole genome shotgun sequence of Virgisporangium ochraceum NBRC 16418.</title>
        <authorList>
            <person name="Komaki H."/>
            <person name="Tamura T."/>
        </authorList>
    </citation>
    <scope>NUCLEOTIDE SEQUENCE</scope>
    <source>
        <strain evidence="5">NBRC 16418</strain>
    </source>
</reference>
<dbReference type="SMART" id="SM00482">
    <property type="entry name" value="POLAc"/>
    <property type="match status" value="1"/>
</dbReference>
<dbReference type="AlphaFoldDB" id="A0A8J4EER6"/>
<gene>
    <name evidence="5" type="primary">polA_1</name>
    <name evidence="5" type="ORF">Voc01_069710</name>
</gene>
<evidence type="ECO:0000256" key="2">
    <source>
        <dbReference type="ARBA" id="ARBA00022705"/>
    </source>
</evidence>
<dbReference type="GO" id="GO:0003677">
    <property type="term" value="F:DNA binding"/>
    <property type="evidence" value="ECO:0007669"/>
    <property type="project" value="InterPro"/>
</dbReference>
<dbReference type="RefSeq" id="WP_203931926.1">
    <property type="nucleotide sequence ID" value="NZ_BOPH01000095.1"/>
</dbReference>
<dbReference type="InterPro" id="IPR043502">
    <property type="entry name" value="DNA/RNA_pol_sf"/>
</dbReference>
<dbReference type="GO" id="GO:0006302">
    <property type="term" value="P:double-strand break repair"/>
    <property type="evidence" value="ECO:0007669"/>
    <property type="project" value="TreeGrafter"/>
</dbReference>
<dbReference type="GO" id="GO:0006261">
    <property type="term" value="P:DNA-templated DNA replication"/>
    <property type="evidence" value="ECO:0007669"/>
    <property type="project" value="InterPro"/>
</dbReference>
<dbReference type="Gene3D" id="1.10.150.20">
    <property type="entry name" value="5' to 3' exonuclease, C-terminal subdomain"/>
    <property type="match status" value="1"/>
</dbReference>
<keyword evidence="2" id="KW-0235">DNA replication</keyword>
<dbReference type="Proteomes" id="UP000635606">
    <property type="component" value="Unassembled WGS sequence"/>
</dbReference>
<keyword evidence="6" id="KW-1185">Reference proteome</keyword>
<evidence type="ECO:0000256" key="1">
    <source>
        <dbReference type="ARBA" id="ARBA00012417"/>
    </source>
</evidence>